<reference evidence="1 2" key="1">
    <citation type="submission" date="2020-04" db="EMBL/GenBank/DDBJ databases">
        <title>Genome-Wide Identification of 5-Methylcytosine Sites in Bacterial Genomes By High-Throughput Sequencing of MspJI Restriction Fragments.</title>
        <authorList>
            <person name="Wu V."/>
        </authorList>
    </citation>
    <scope>NUCLEOTIDE SEQUENCE [LARGE SCALE GENOMIC DNA]</scope>
    <source>
        <strain evidence="1 2">CCAP 1403/13f</strain>
    </source>
</reference>
<sequence length="135" mass="15229">MDKLLSEVQADLAENKTAYIQSKPTEPQNNLQTIQFVHLPDTKSDVFVNNLLADVQADILAKDAAVALQKQEELTQEKIHQEKLQAKQKAALEKPAKQWLAKLDPLSSEGLWFERFAESYPHKLAAAIDYLQTNS</sequence>
<dbReference type="Proteomes" id="UP000502433">
    <property type="component" value="Chromosome"/>
</dbReference>
<dbReference type="InterPro" id="IPR058106">
    <property type="entry name" value="Slr1339"/>
</dbReference>
<dbReference type="AlphaFoldDB" id="A0A6H2C5K5"/>
<dbReference type="NCBIfam" id="NF047397">
    <property type="entry name" value="slr1339_fam"/>
    <property type="match status" value="1"/>
</dbReference>
<accession>A0A6H2C5K5</accession>
<dbReference type="KEGG" id="dfs:HGD76_17320"/>
<evidence type="ECO:0000313" key="1">
    <source>
        <dbReference type="EMBL" id="QJB47112.1"/>
    </source>
</evidence>
<evidence type="ECO:0000313" key="2">
    <source>
        <dbReference type="Proteomes" id="UP000502433"/>
    </source>
</evidence>
<proteinExistence type="predicted"/>
<gene>
    <name evidence="1" type="ORF">HGD76_17320</name>
</gene>
<reference evidence="1 2" key="2">
    <citation type="submission" date="2020-04" db="EMBL/GenBank/DDBJ databases">
        <authorList>
            <person name="Fomenkov A."/>
            <person name="Anton B.P."/>
            <person name="Roberts R.J."/>
        </authorList>
    </citation>
    <scope>NUCLEOTIDE SEQUENCE [LARGE SCALE GENOMIC DNA]</scope>
    <source>
        <strain evidence="1 2">CCAP 1403/13f</strain>
    </source>
</reference>
<protein>
    <submittedName>
        <fullName evidence="1">Uncharacterized protein</fullName>
    </submittedName>
</protein>
<name>A0A6H2C5K5_DOLFA</name>
<organism evidence="1 2">
    <name type="scientific">Dolichospermum flos-aquae CCAP 1403/13F</name>
    <dbReference type="NCBI Taxonomy" id="315271"/>
    <lineage>
        <taxon>Bacteria</taxon>
        <taxon>Bacillati</taxon>
        <taxon>Cyanobacteriota</taxon>
        <taxon>Cyanophyceae</taxon>
        <taxon>Nostocales</taxon>
        <taxon>Aphanizomenonaceae</taxon>
        <taxon>Dolichospermum</taxon>
    </lineage>
</organism>
<dbReference type="EMBL" id="CP051206">
    <property type="protein sequence ID" value="QJB47112.1"/>
    <property type="molecule type" value="Genomic_DNA"/>
</dbReference>
<dbReference type="Pfam" id="PF26643">
    <property type="entry name" value="Slr1339"/>
    <property type="match status" value="1"/>
</dbReference>